<evidence type="ECO:0000313" key="5">
    <source>
        <dbReference type="Proteomes" id="UP000191135"/>
    </source>
</evidence>
<reference evidence="4 5" key="1">
    <citation type="submission" date="2017-03" db="EMBL/GenBank/DDBJ databases">
        <title>Foreign affairs: Plasmid Transfer between Roseobacters and Rhizobia.</title>
        <authorList>
            <person name="Bartling P."/>
            <person name="Bunk B."/>
            <person name="Overmann J."/>
            <person name="Brinkmann H."/>
            <person name="Petersen J."/>
        </authorList>
    </citation>
    <scope>NUCLEOTIDE SEQUENCE [LARGE SCALE GENOMIC DNA]</scope>
    <source>
        <strain evidence="4 5">MACL11</strain>
    </source>
</reference>
<dbReference type="Proteomes" id="UP000191135">
    <property type="component" value="Chromosome"/>
</dbReference>
<dbReference type="CDD" id="cd00130">
    <property type="entry name" value="PAS"/>
    <property type="match status" value="1"/>
</dbReference>
<name>A0A1U9Z558_9HYPH</name>
<dbReference type="KEGG" id="mmed:Mame_03538"/>
<dbReference type="STRING" id="1122214.Mame_03538"/>
<gene>
    <name evidence="4" type="ORF">Mame_03538</name>
</gene>
<dbReference type="AlphaFoldDB" id="A0A1U9Z558"/>
<feature type="transmembrane region" description="Helical" evidence="2">
    <location>
        <begin position="50"/>
        <end position="68"/>
    </location>
</feature>
<evidence type="ECO:0000256" key="1">
    <source>
        <dbReference type="SAM" id="Coils"/>
    </source>
</evidence>
<evidence type="ECO:0000259" key="3">
    <source>
        <dbReference type="SMART" id="SM00091"/>
    </source>
</evidence>
<dbReference type="InterPro" id="IPR035965">
    <property type="entry name" value="PAS-like_dom_sf"/>
</dbReference>
<keyword evidence="2" id="KW-0812">Transmembrane</keyword>
<keyword evidence="2" id="KW-1133">Transmembrane helix</keyword>
<keyword evidence="1" id="KW-0175">Coiled coil</keyword>
<keyword evidence="5" id="KW-1185">Reference proteome</keyword>
<feature type="transmembrane region" description="Helical" evidence="2">
    <location>
        <begin position="20"/>
        <end position="38"/>
    </location>
</feature>
<feature type="domain" description="PAS" evidence="3">
    <location>
        <begin position="251"/>
        <end position="319"/>
    </location>
</feature>
<keyword evidence="2" id="KW-0472">Membrane</keyword>
<organism evidence="4 5">
    <name type="scientific">Martelella mediterranea DSM 17316</name>
    <dbReference type="NCBI Taxonomy" id="1122214"/>
    <lineage>
        <taxon>Bacteria</taxon>
        <taxon>Pseudomonadati</taxon>
        <taxon>Pseudomonadota</taxon>
        <taxon>Alphaproteobacteria</taxon>
        <taxon>Hyphomicrobiales</taxon>
        <taxon>Aurantimonadaceae</taxon>
        <taxon>Martelella</taxon>
    </lineage>
</organism>
<feature type="transmembrane region" description="Helical" evidence="2">
    <location>
        <begin position="211"/>
        <end position="233"/>
    </location>
</feature>
<accession>A0A1U9Z558</accession>
<protein>
    <recommendedName>
        <fullName evidence="3">PAS domain-containing protein</fullName>
    </recommendedName>
</protein>
<dbReference type="InterPro" id="IPR000014">
    <property type="entry name" value="PAS"/>
</dbReference>
<proteinExistence type="predicted"/>
<feature type="coiled-coil region" evidence="1">
    <location>
        <begin position="482"/>
        <end position="509"/>
    </location>
</feature>
<dbReference type="SMART" id="SM00091">
    <property type="entry name" value="PAS"/>
    <property type="match status" value="2"/>
</dbReference>
<dbReference type="SUPFAM" id="SSF55785">
    <property type="entry name" value="PYP-like sensor domain (PAS domain)"/>
    <property type="match status" value="2"/>
</dbReference>
<evidence type="ECO:0000256" key="2">
    <source>
        <dbReference type="SAM" id="Phobius"/>
    </source>
</evidence>
<evidence type="ECO:0000313" key="4">
    <source>
        <dbReference type="EMBL" id="AQZ52843.1"/>
    </source>
</evidence>
<sequence length="542" mass="58125">MWERPTVNGKLRAHAGTQRAFTAAQQTGFVGIGGFSLIERPAIERLLKKSIPLLIIAFLISVAAARGLSLMSSHERMEEAVRQATELTSAMALASLEDEPRLFDPASATETAQELNALVSAGSDTDLVVIDTTGVVLAATGASASLTGRPLAAVFPELTSARPSRSSGGVVETHINGVPYQVSMHLAGSDGGMVIALHSMQAMNALWRAEINLNVTLFAAMALLLLVVVYAYYAQLNRADHTAELMLENEARRDGMLANGETGLWSFDPQTGLTFLDGSAAMALGLGTAPRQLAHRQMLALIHPDDRAGFFRRFAPADTGLVEASFRIRQHDGRYTRIDIRAHAGQTDGRIAVSGTAIRTASASRREVETATKRASLYQAAFDAMPQALALWGKDGRLELANASFAAAYGVDGSARRDSLVADDAVVVRRICGEDAVSSEIRTPAGHWQALSESRLPDGALLTVGSDITAFKSDECRLQGEQARLREKVAALAAARRRLELKCAALNRALGRDIPVRYDPEVELSSERTTRTAGTIIRRTVA</sequence>
<dbReference type="Gene3D" id="3.30.450.20">
    <property type="entry name" value="PAS domain"/>
    <property type="match status" value="1"/>
</dbReference>
<feature type="domain" description="PAS" evidence="3">
    <location>
        <begin position="376"/>
        <end position="442"/>
    </location>
</feature>
<dbReference type="eggNOG" id="COG2205">
    <property type="taxonomic scope" value="Bacteria"/>
</dbReference>
<dbReference type="eggNOG" id="COG2202">
    <property type="taxonomic scope" value="Bacteria"/>
</dbReference>
<dbReference type="EMBL" id="CP020330">
    <property type="protein sequence ID" value="AQZ52843.1"/>
    <property type="molecule type" value="Genomic_DNA"/>
</dbReference>